<dbReference type="PANTHER" id="PTHR48043:SF159">
    <property type="entry name" value="EG:EG0003.4 PROTEIN-RELATED"/>
    <property type="match status" value="1"/>
</dbReference>
<dbReference type="InterPro" id="IPR002213">
    <property type="entry name" value="UDP_glucos_trans"/>
</dbReference>
<dbReference type="CDD" id="cd03784">
    <property type="entry name" value="GT1_Gtf-like"/>
    <property type="match status" value="3"/>
</dbReference>
<name>A0A1B0CVU8_LUTLO</name>
<evidence type="ECO:0000313" key="6">
    <source>
        <dbReference type="EnsemblMetazoa" id="LLOJ009133-PA"/>
    </source>
</evidence>
<dbReference type="EMBL" id="AJWK01031288">
    <property type="status" value="NOT_ANNOTATED_CDS"/>
    <property type="molecule type" value="Genomic_DNA"/>
</dbReference>
<dbReference type="EMBL" id="AJWK01031289">
    <property type="status" value="NOT_ANNOTATED_CDS"/>
    <property type="molecule type" value="Genomic_DNA"/>
</dbReference>
<evidence type="ECO:0000256" key="1">
    <source>
        <dbReference type="ARBA" id="ARBA00009995"/>
    </source>
</evidence>
<feature type="transmembrane region" description="Helical" evidence="4">
    <location>
        <begin position="1371"/>
        <end position="1390"/>
    </location>
</feature>
<keyword evidence="3 5" id="KW-0808">Transferase</keyword>
<dbReference type="Proteomes" id="UP000092461">
    <property type="component" value="Unassembled WGS sequence"/>
</dbReference>
<keyword evidence="4" id="KW-0472">Membrane</keyword>
<organism evidence="6 7">
    <name type="scientific">Lutzomyia longipalpis</name>
    <name type="common">Sand fly</name>
    <dbReference type="NCBI Taxonomy" id="7200"/>
    <lineage>
        <taxon>Eukaryota</taxon>
        <taxon>Metazoa</taxon>
        <taxon>Ecdysozoa</taxon>
        <taxon>Arthropoda</taxon>
        <taxon>Hexapoda</taxon>
        <taxon>Insecta</taxon>
        <taxon>Pterygota</taxon>
        <taxon>Neoptera</taxon>
        <taxon>Endopterygota</taxon>
        <taxon>Diptera</taxon>
        <taxon>Nematocera</taxon>
        <taxon>Psychodoidea</taxon>
        <taxon>Psychodidae</taxon>
        <taxon>Lutzomyia</taxon>
        <taxon>Lutzomyia</taxon>
    </lineage>
</organism>
<evidence type="ECO:0000256" key="2">
    <source>
        <dbReference type="ARBA" id="ARBA00022676"/>
    </source>
</evidence>
<dbReference type="PROSITE" id="PS00375">
    <property type="entry name" value="UDPGT"/>
    <property type="match status" value="2"/>
</dbReference>
<dbReference type="InterPro" id="IPR035595">
    <property type="entry name" value="UDP_glycos_trans_CS"/>
</dbReference>
<evidence type="ECO:0000256" key="3">
    <source>
        <dbReference type="ARBA" id="ARBA00022679"/>
    </source>
</evidence>
<feature type="transmembrane region" description="Helical" evidence="4">
    <location>
        <begin position="69"/>
        <end position="90"/>
    </location>
</feature>
<dbReference type="PANTHER" id="PTHR48043">
    <property type="entry name" value="EG:EG0003.4 PROTEIN-RELATED"/>
    <property type="match status" value="1"/>
</dbReference>
<evidence type="ECO:0000313" key="5">
    <source>
        <dbReference type="EMBL" id="MBC1178564.1"/>
    </source>
</evidence>
<keyword evidence="2" id="KW-0328">Glycosyltransferase</keyword>
<reference evidence="6" key="3">
    <citation type="submission" date="2020-05" db="UniProtKB">
        <authorList>
            <consortium name="EnsemblMetazoa"/>
        </authorList>
    </citation>
    <scope>IDENTIFICATION</scope>
    <source>
        <strain evidence="6">Jacobina</strain>
    </source>
</reference>
<keyword evidence="4" id="KW-1133">Transmembrane helix</keyword>
<evidence type="ECO:0000256" key="4">
    <source>
        <dbReference type="SAM" id="Phobius"/>
    </source>
</evidence>
<dbReference type="EnsemblMetazoa" id="LLOJ009133-RA">
    <property type="protein sequence ID" value="LLOJ009133-PA"/>
    <property type="gene ID" value="LLOJ009133"/>
</dbReference>
<reference evidence="7" key="1">
    <citation type="submission" date="2012-05" db="EMBL/GenBank/DDBJ databases">
        <title>Whole Genome Assembly of Lutzomyia longipalpis.</title>
        <authorList>
            <person name="Richards S."/>
            <person name="Qu C."/>
            <person name="Dillon R."/>
            <person name="Worley K."/>
            <person name="Scherer S."/>
            <person name="Batterton M."/>
            <person name="Taylor A."/>
            <person name="Hawes A."/>
            <person name="Hernandez B."/>
            <person name="Kovar C."/>
            <person name="Mandapat C."/>
            <person name="Pham C."/>
            <person name="Qu C."/>
            <person name="Jing C."/>
            <person name="Bess C."/>
            <person name="Bandaranaike D."/>
            <person name="Ngo D."/>
            <person name="Ongeri F."/>
            <person name="Arias F."/>
            <person name="Lara F."/>
            <person name="Weissenberger G."/>
            <person name="Kamau G."/>
            <person name="Han H."/>
            <person name="Shen H."/>
            <person name="Dinh H."/>
            <person name="Khalil I."/>
            <person name="Jones J."/>
            <person name="Shafer J."/>
            <person name="Jayaseelan J."/>
            <person name="Quiroz J."/>
            <person name="Blankenburg K."/>
            <person name="Nguyen L."/>
            <person name="Jackson L."/>
            <person name="Francisco L."/>
            <person name="Tang L.-Y."/>
            <person name="Pu L.-L."/>
            <person name="Perales L."/>
            <person name="Lorensuhewa L."/>
            <person name="Munidasa M."/>
            <person name="Coyle M."/>
            <person name="Taylor M."/>
            <person name="Puazo M."/>
            <person name="Firestine M."/>
            <person name="Scheel M."/>
            <person name="Javaid M."/>
            <person name="Wang M."/>
            <person name="Li M."/>
            <person name="Tabassum N."/>
            <person name="Saada N."/>
            <person name="Osuji N."/>
            <person name="Aqrawi P."/>
            <person name="Fu Q."/>
            <person name="Thornton R."/>
            <person name="Raj R."/>
            <person name="Goodspeed R."/>
            <person name="Mata R."/>
            <person name="Najjar R."/>
            <person name="Gubbala S."/>
            <person name="Lee S."/>
            <person name="Denson S."/>
            <person name="Patil S."/>
            <person name="Macmil S."/>
            <person name="Qi S."/>
            <person name="Matskevitch T."/>
            <person name="Palculict T."/>
            <person name="Mathew T."/>
            <person name="Vee V."/>
            <person name="Velamala V."/>
            <person name="Korchina V."/>
            <person name="Cai W."/>
            <person name="Liu W."/>
            <person name="Dai W."/>
            <person name="Zou X."/>
            <person name="Zhu Y."/>
            <person name="Zhang Y."/>
            <person name="Wu Y.-Q."/>
            <person name="Xin Y."/>
            <person name="Nazarath L."/>
            <person name="Kovar C."/>
            <person name="Han Y."/>
            <person name="Muzny D."/>
            <person name="Gibbs R."/>
        </authorList>
    </citation>
    <scope>NUCLEOTIDE SEQUENCE [LARGE SCALE GENOMIC DNA]</scope>
    <source>
        <strain evidence="7">Jacobina</strain>
    </source>
</reference>
<dbReference type="VEuPathDB" id="VectorBase:LLONM1_005583"/>
<dbReference type="EMBL" id="GITU01009861">
    <property type="protein sequence ID" value="MBC1178564.1"/>
    <property type="molecule type" value="Transcribed_RNA"/>
</dbReference>
<proteinExistence type="inferred from homology"/>
<dbReference type="VEuPathDB" id="VectorBase:LLOJ009133"/>
<dbReference type="EMBL" id="AJWK01031287">
    <property type="status" value="NOT_ANNOTATED_CDS"/>
    <property type="molecule type" value="Genomic_DNA"/>
</dbReference>
<dbReference type="VEuPathDB" id="VectorBase:LLONM1_010771"/>
<reference evidence="5" key="2">
    <citation type="journal article" date="2020" name="BMC">
        <title>Leishmania infection induces a limited differential gene expression in the sand fly midgut.</title>
        <authorList>
            <person name="Coutinho-Abreu I.V."/>
            <person name="Serafim T.D."/>
            <person name="Meneses C."/>
            <person name="Kamhawi S."/>
            <person name="Oliveira F."/>
            <person name="Valenzuela J.G."/>
        </authorList>
    </citation>
    <scope>NUCLEOTIDE SEQUENCE</scope>
    <source>
        <strain evidence="5">Jacobina</strain>
        <tissue evidence="5">Midgut</tissue>
    </source>
</reference>
<dbReference type="InterPro" id="IPR050271">
    <property type="entry name" value="UDP-glycosyltransferase"/>
</dbReference>
<dbReference type="Gene3D" id="3.40.50.2000">
    <property type="entry name" value="Glycogen Phosphorylase B"/>
    <property type="match status" value="3"/>
</dbReference>
<dbReference type="GO" id="GO:0008194">
    <property type="term" value="F:UDP-glycosyltransferase activity"/>
    <property type="evidence" value="ECO:0007669"/>
    <property type="project" value="InterPro"/>
</dbReference>
<dbReference type="Pfam" id="PF00201">
    <property type="entry name" value="UDPGT"/>
    <property type="match status" value="4"/>
</dbReference>
<protein>
    <submittedName>
        <fullName evidence="5">Putative udp-glucoronosyl and udp-glucosyl transferase</fullName>
    </submittedName>
</protein>
<dbReference type="VEuPathDB" id="VectorBase:LLONM1_010306"/>
<dbReference type="VEuPathDB" id="VectorBase:LLONM1_003403"/>
<evidence type="ECO:0000313" key="7">
    <source>
        <dbReference type="Proteomes" id="UP000092461"/>
    </source>
</evidence>
<comment type="similarity">
    <text evidence="1">Belongs to the UDP-glycosyltransferase family.</text>
</comment>
<dbReference type="FunFam" id="3.40.50.2000:FF:000021">
    <property type="entry name" value="UDP-glucuronosyltransferase"/>
    <property type="match status" value="3"/>
</dbReference>
<accession>A0A1B0CVU8</accession>
<keyword evidence="4" id="KW-0812">Transmembrane</keyword>
<sequence>MKKFSTLPMKVSLKPEPKKKGCYRDKRGIVEFVMEGQKKRISHVICKSESHCVLIHTEEIDFENFKMRLFALSFLVFGGFSLIFGANILVLEGLPSPSHHVLFSVVNRALAARGHNVTSISADIDQKPIANLTYLHLDRVYETLYADGDINLIDIGKVNPLMTFVILAQLILKTFSGVQKSSGYKQLLNYPDDFEVDLVIYDFIACPLLLGFMHKFNNPPLIANLTYLHLDRVYETLYADGDINLIDIGKVNPLMTFVILAQLILKTFSGVQKSSGYKQLLNYPDDFEVDLVIYDFIACPLLLGFMHKFNNPPLIGLTGYNAISQTSTLLGSPYHSAFVPHHCRLDDQNGFLERVGNYVLHWLDYFLRKYFILPKIEAGLRKDLPNLPSLAQLEETARIAMINYHPVFEPAEPMLPGVIGIAGLQIMDPKPLPEDLAKLAADRGFIFFSLGTNTQPEWLGEERLRHIVEAIGELKEFTFFWKVKGKLGIDLPTNLVVRPWFPQSDLLAHPNAKLFISHCGLLSTHEATWRGVPILGVPIILDQFMNTIRAVKAGMALEYDIRNVKKETFKAAILEMITNPKYKENAMIRSKLFRDQPEKPLDRAIWWIEYVLRNPNENIFKSDALEMNIFQRHDVDVVVFLFSLLLVLLYVSYRITVAFDLVIFEYTEEPILLDIVEKFGDPPIIGASSVAVPFVSNYFIPIKLILVNKHPAADELSPLWPNVIPVGGLHIKPSKDLPKDLKDILDKAKDGAILFSLGTVTESSKLGKARLTEIVEAFRALPQYTFLWKYENSFLLFERPPNVVIRKWLPQNDILAHPNVKLFITHGGILSIHETIWHGVPALGVPVLLDQFSNIEYCVGSGFAEEEDITKIERNSFKKLILKMINDPKYKENVKLHSKLFRDQIDSPLERAVWWTEFVMRHPNMTFMSPPYADVSPFIRHSWDCANILFLEGVPSPSHHVWMKTLIYALAERGHNITSISVDIEENPPKNVHYLHLDRVYEVLYDGSGDMNYVELGRSNVFMKILVYVAFTMRALQGSAISTGYQQLLNYPDDFKFDLIINDFTAGPILLPFATKFQNVPIIGASAHYSVSFALPLVGGVATPSYVPYIFFASDLTSFKDRLTNFVALYVDYFIRDYYIAPKIHSTLGKDFPNLKDVTDLDKLTKIVLLNKDSSIGVPEQSLPNVVFVGGMQIQRINDLPKILEAFRALPDYTFLFKTDVEKFPVDLPKNVVPIKWLPQNDVLAHPKVRLFITHCGLLSVQEALWHGVPIIGIPIISEQFDNIRMLVRDGLGEHQDLMTIERYAFKRLIERVLKNPKYGENAKARSSAVRDQKESPLERAVWWTEYVLRHPNMTHMRSDSVDRGFIQRHSWDIVVFIYTILLILLYTIYKITFKILRKFAGKEVKKHKKQ</sequence>
<keyword evidence="7" id="KW-1185">Reference proteome</keyword>
<dbReference type="SUPFAM" id="SSF53756">
    <property type="entry name" value="UDP-Glycosyltransferase/glycogen phosphorylase"/>
    <property type="match status" value="4"/>
</dbReference>